<sequence length="81" mass="9298">MMSANNCKEVETKVNKMFGVLGLEYKKKEGRFKKMINRVKKAFGGNVHKGEASGVKKGPNNEKYIELQKHLLEHDFDDEKV</sequence>
<gene>
    <name evidence="1" type="ORF">MENTE1834_LOCUS7746</name>
</gene>
<evidence type="ECO:0000313" key="2">
    <source>
        <dbReference type="Proteomes" id="UP001497535"/>
    </source>
</evidence>
<reference evidence="1" key="1">
    <citation type="submission" date="2023-11" db="EMBL/GenBank/DDBJ databases">
        <authorList>
            <person name="Poullet M."/>
        </authorList>
    </citation>
    <scope>NUCLEOTIDE SEQUENCE</scope>
    <source>
        <strain evidence="1">E1834</strain>
    </source>
</reference>
<name>A0ACB0Y631_MELEN</name>
<accession>A0ACB0Y631</accession>
<keyword evidence="2" id="KW-1185">Reference proteome</keyword>
<comment type="caution">
    <text evidence="1">The sequence shown here is derived from an EMBL/GenBank/DDBJ whole genome shotgun (WGS) entry which is preliminary data.</text>
</comment>
<protein>
    <submittedName>
        <fullName evidence="1">Uncharacterized protein</fullName>
    </submittedName>
</protein>
<dbReference type="Proteomes" id="UP001497535">
    <property type="component" value="Unassembled WGS sequence"/>
</dbReference>
<proteinExistence type="predicted"/>
<evidence type="ECO:0000313" key="1">
    <source>
        <dbReference type="EMBL" id="CAK5032137.1"/>
    </source>
</evidence>
<dbReference type="EMBL" id="CAVMJV010000005">
    <property type="protein sequence ID" value="CAK5032137.1"/>
    <property type="molecule type" value="Genomic_DNA"/>
</dbReference>
<organism evidence="1 2">
    <name type="scientific">Meloidogyne enterolobii</name>
    <name type="common">Root-knot nematode worm</name>
    <name type="synonym">Meloidogyne mayaguensis</name>
    <dbReference type="NCBI Taxonomy" id="390850"/>
    <lineage>
        <taxon>Eukaryota</taxon>
        <taxon>Metazoa</taxon>
        <taxon>Ecdysozoa</taxon>
        <taxon>Nematoda</taxon>
        <taxon>Chromadorea</taxon>
        <taxon>Rhabditida</taxon>
        <taxon>Tylenchina</taxon>
        <taxon>Tylenchomorpha</taxon>
        <taxon>Tylenchoidea</taxon>
        <taxon>Meloidogynidae</taxon>
        <taxon>Meloidogyninae</taxon>
        <taxon>Meloidogyne</taxon>
    </lineage>
</organism>